<evidence type="ECO:0000256" key="1">
    <source>
        <dbReference type="SAM" id="MobiDB-lite"/>
    </source>
</evidence>
<protein>
    <submittedName>
        <fullName evidence="2">Uncharacterized protein</fullName>
    </submittedName>
</protein>
<name>A0A4P9WAC2_9FUNG</name>
<dbReference type="Proteomes" id="UP000269721">
    <property type="component" value="Unassembled WGS sequence"/>
</dbReference>
<evidence type="ECO:0000313" key="3">
    <source>
        <dbReference type="Proteomes" id="UP000269721"/>
    </source>
</evidence>
<keyword evidence="3" id="KW-1185">Reference proteome</keyword>
<feature type="region of interest" description="Disordered" evidence="1">
    <location>
        <begin position="265"/>
        <end position="294"/>
    </location>
</feature>
<feature type="compositionally biased region" description="Polar residues" evidence="1">
    <location>
        <begin position="150"/>
        <end position="167"/>
    </location>
</feature>
<sequence>MDGAAGADGVEAICHRSRKGSGLPLAGSGNGFRCAKLCGRTVWEKPAASCQSGVGVHPRGAVTDIDVLSSLPAMHAASVYGGAPLCPHWYSRSLRQSSMSLFASLWRAQANLRRAIPPGFTRLESESGEDFRSQGKGVDGKSGTDVRIRGSQQAVRPQPSQRRTLASRQKRWVWKGKLPSRMASAQRPLVSSAKSAGNASHVAYVGDPHSPAPGVCVVLQRPQDLNPLFQTILGLEGHASARTHRPFALEKRLYASGLTSGGGVIRNPGKFGRRGAGGAPDGDVVPGNDNGKFGPKKRTLHNYSLFKDEGTPF</sequence>
<dbReference type="EMBL" id="KZ996704">
    <property type="protein sequence ID" value="RKO88453.1"/>
    <property type="molecule type" value="Genomic_DNA"/>
</dbReference>
<reference evidence="3" key="1">
    <citation type="journal article" date="2018" name="Nat. Microbiol.">
        <title>Leveraging single-cell genomics to expand the fungal tree of life.</title>
        <authorList>
            <person name="Ahrendt S.R."/>
            <person name="Quandt C.A."/>
            <person name="Ciobanu D."/>
            <person name="Clum A."/>
            <person name="Salamov A."/>
            <person name="Andreopoulos B."/>
            <person name="Cheng J.F."/>
            <person name="Woyke T."/>
            <person name="Pelin A."/>
            <person name="Henrissat B."/>
            <person name="Reynolds N.K."/>
            <person name="Benny G.L."/>
            <person name="Smith M.E."/>
            <person name="James T.Y."/>
            <person name="Grigoriev I.V."/>
        </authorList>
    </citation>
    <scope>NUCLEOTIDE SEQUENCE [LARGE SCALE GENOMIC DNA]</scope>
</reference>
<organism evidence="2 3">
    <name type="scientific">Blyttiomyces helicus</name>
    <dbReference type="NCBI Taxonomy" id="388810"/>
    <lineage>
        <taxon>Eukaryota</taxon>
        <taxon>Fungi</taxon>
        <taxon>Fungi incertae sedis</taxon>
        <taxon>Chytridiomycota</taxon>
        <taxon>Chytridiomycota incertae sedis</taxon>
        <taxon>Chytridiomycetes</taxon>
        <taxon>Chytridiomycetes incertae sedis</taxon>
        <taxon>Blyttiomyces</taxon>
    </lineage>
</organism>
<gene>
    <name evidence="2" type="ORF">BDK51DRAFT_36944</name>
</gene>
<feature type="region of interest" description="Disordered" evidence="1">
    <location>
        <begin position="123"/>
        <end position="169"/>
    </location>
</feature>
<feature type="compositionally biased region" description="Basic and acidic residues" evidence="1">
    <location>
        <begin position="123"/>
        <end position="148"/>
    </location>
</feature>
<proteinExistence type="predicted"/>
<accession>A0A4P9WAC2</accession>
<evidence type="ECO:0000313" key="2">
    <source>
        <dbReference type="EMBL" id="RKO88453.1"/>
    </source>
</evidence>
<dbReference type="AlphaFoldDB" id="A0A4P9WAC2"/>